<dbReference type="EMBL" id="NKUJ01000612">
    <property type="protein sequence ID" value="RMJ01883.1"/>
    <property type="molecule type" value="Genomic_DNA"/>
</dbReference>
<dbReference type="Proteomes" id="UP000277212">
    <property type="component" value="Unassembled WGS sequence"/>
</dbReference>
<comment type="caution">
    <text evidence="2">The sequence shown here is derived from an EMBL/GenBank/DDBJ whole genome shotgun (WGS) entry which is preliminary data.</text>
</comment>
<dbReference type="InterPro" id="IPR056125">
    <property type="entry name" value="DUF7708"/>
</dbReference>
<sequence>MAAKGPVTGEPLAKFLEIDARCWKAAIQIHNRELPGGNDKPHKYYIPVEGDNLTVLGGVVCKSPVASTNDLVKAAETAYQKSAGKRGKGAKVFYSIVSCFQMYSKAIDVFIQQEPRTTALIWGTIRILLQAAVDSEEASELTANGILLIAQHAGRWAKIGRCFGYEHSVEEALTDLYVQVLGFLLPAIHHLHKRHWAILTSTGLMILNLAFSKTGEITLSQCERSAQHKACHTERCLREARFNSPVGE</sequence>
<evidence type="ECO:0000313" key="3">
    <source>
        <dbReference type="Proteomes" id="UP000277212"/>
    </source>
</evidence>
<dbReference type="OrthoDB" id="4583669at2759"/>
<feature type="domain" description="DUF7708" evidence="1">
    <location>
        <begin position="94"/>
        <end position="211"/>
    </location>
</feature>
<dbReference type="AlphaFoldDB" id="A0A3M2R9B4"/>
<accession>A0A3M2R9B4</accession>
<name>A0A3M2R9B4_9HYPO</name>
<protein>
    <recommendedName>
        <fullName evidence="1">DUF7708 domain-containing protein</fullName>
    </recommendedName>
</protein>
<evidence type="ECO:0000259" key="1">
    <source>
        <dbReference type="Pfam" id="PF24809"/>
    </source>
</evidence>
<evidence type="ECO:0000313" key="2">
    <source>
        <dbReference type="EMBL" id="RMJ01883.1"/>
    </source>
</evidence>
<reference evidence="2 3" key="1">
    <citation type="submission" date="2017-06" db="EMBL/GenBank/DDBJ databases">
        <title>Comparative genomic analysis of Ambrosia Fusariam Clade fungi.</title>
        <authorList>
            <person name="Stajich J.E."/>
            <person name="Carrillo J."/>
            <person name="Kijimoto T."/>
            <person name="Eskalen A."/>
            <person name="O'Donnell K."/>
            <person name="Kasson M."/>
        </authorList>
    </citation>
    <scope>NUCLEOTIDE SEQUENCE [LARGE SCALE GENOMIC DNA]</scope>
    <source>
        <strain evidence="2">UCR3666</strain>
    </source>
</reference>
<proteinExistence type="predicted"/>
<keyword evidence="3" id="KW-1185">Reference proteome</keyword>
<gene>
    <name evidence="2" type="ORF">CDV36_015592</name>
</gene>
<dbReference type="Pfam" id="PF24809">
    <property type="entry name" value="DUF7708"/>
    <property type="match status" value="1"/>
</dbReference>
<organism evidence="2 3">
    <name type="scientific">Fusarium kuroshium</name>
    <dbReference type="NCBI Taxonomy" id="2010991"/>
    <lineage>
        <taxon>Eukaryota</taxon>
        <taxon>Fungi</taxon>
        <taxon>Dikarya</taxon>
        <taxon>Ascomycota</taxon>
        <taxon>Pezizomycotina</taxon>
        <taxon>Sordariomycetes</taxon>
        <taxon>Hypocreomycetidae</taxon>
        <taxon>Hypocreales</taxon>
        <taxon>Nectriaceae</taxon>
        <taxon>Fusarium</taxon>
        <taxon>Fusarium solani species complex</taxon>
    </lineage>
</organism>